<dbReference type="AlphaFoldDB" id="A0AAV5TH54"/>
<gene>
    <name evidence="1" type="ORF">PENTCL1PPCAC_15818</name>
</gene>
<evidence type="ECO:0000313" key="1">
    <source>
        <dbReference type="EMBL" id="GMS93643.1"/>
    </source>
</evidence>
<dbReference type="Proteomes" id="UP001432027">
    <property type="component" value="Unassembled WGS sequence"/>
</dbReference>
<name>A0AAV5TH54_9BILA</name>
<protein>
    <submittedName>
        <fullName evidence="1">Uncharacterized protein</fullName>
    </submittedName>
</protein>
<feature type="non-terminal residue" evidence="1">
    <location>
        <position position="1"/>
    </location>
</feature>
<reference evidence="1" key="1">
    <citation type="submission" date="2023-10" db="EMBL/GenBank/DDBJ databases">
        <title>Genome assembly of Pristionchus species.</title>
        <authorList>
            <person name="Yoshida K."/>
            <person name="Sommer R.J."/>
        </authorList>
    </citation>
    <scope>NUCLEOTIDE SEQUENCE</scope>
    <source>
        <strain evidence="1">RS0144</strain>
    </source>
</reference>
<accession>A0AAV5TH54</accession>
<evidence type="ECO:0000313" key="2">
    <source>
        <dbReference type="Proteomes" id="UP001432027"/>
    </source>
</evidence>
<organism evidence="1 2">
    <name type="scientific">Pristionchus entomophagus</name>
    <dbReference type="NCBI Taxonomy" id="358040"/>
    <lineage>
        <taxon>Eukaryota</taxon>
        <taxon>Metazoa</taxon>
        <taxon>Ecdysozoa</taxon>
        <taxon>Nematoda</taxon>
        <taxon>Chromadorea</taxon>
        <taxon>Rhabditida</taxon>
        <taxon>Rhabditina</taxon>
        <taxon>Diplogasteromorpha</taxon>
        <taxon>Diplogasteroidea</taxon>
        <taxon>Neodiplogasteridae</taxon>
        <taxon>Pristionchus</taxon>
    </lineage>
</organism>
<proteinExistence type="predicted"/>
<dbReference type="EMBL" id="BTSX01000004">
    <property type="protein sequence ID" value="GMS93643.1"/>
    <property type="molecule type" value="Genomic_DNA"/>
</dbReference>
<sequence length="93" mass="10583">VYSNLYRYWFSPSIGYFLTPRISEVVFLTTLGDTNTEMEIDNSITAIRNTTDSIETIVTSCLDEWISKIGIDGAIRTSAKRRCIESRTNYSLS</sequence>
<keyword evidence="2" id="KW-1185">Reference proteome</keyword>
<comment type="caution">
    <text evidence="1">The sequence shown here is derived from an EMBL/GenBank/DDBJ whole genome shotgun (WGS) entry which is preliminary data.</text>
</comment>